<comment type="caution">
    <text evidence="1">The sequence shown here is derived from an EMBL/GenBank/DDBJ whole genome shotgun (WGS) entry which is preliminary data.</text>
</comment>
<dbReference type="AlphaFoldDB" id="A0A7J6ULF7"/>
<dbReference type="EMBL" id="JABANO010001815">
    <property type="protein sequence ID" value="KAF4758119.1"/>
    <property type="molecule type" value="Genomic_DNA"/>
</dbReference>
<gene>
    <name evidence="1" type="ORF">FOZ63_019253</name>
</gene>
<accession>A0A7J6ULF7</accession>
<feature type="non-terminal residue" evidence="1">
    <location>
        <position position="1"/>
    </location>
</feature>
<evidence type="ECO:0000313" key="2">
    <source>
        <dbReference type="Proteomes" id="UP000553632"/>
    </source>
</evidence>
<proteinExistence type="predicted"/>
<protein>
    <submittedName>
        <fullName evidence="1">Uncharacterized protein</fullName>
    </submittedName>
</protein>
<keyword evidence="2" id="KW-1185">Reference proteome</keyword>
<dbReference type="Proteomes" id="UP000553632">
    <property type="component" value="Unassembled WGS sequence"/>
</dbReference>
<reference evidence="1 2" key="1">
    <citation type="submission" date="2020-04" db="EMBL/GenBank/DDBJ databases">
        <title>Perkinsus olseni comparative genomics.</title>
        <authorList>
            <person name="Bogema D.R."/>
        </authorList>
    </citation>
    <scope>NUCLEOTIDE SEQUENCE [LARGE SCALE GENOMIC DNA]</scope>
    <source>
        <strain evidence="1 2">ATCC PRA-207</strain>
    </source>
</reference>
<evidence type="ECO:0000313" key="1">
    <source>
        <dbReference type="EMBL" id="KAF4758119.1"/>
    </source>
</evidence>
<organism evidence="1 2">
    <name type="scientific">Perkinsus olseni</name>
    <name type="common">Perkinsus atlanticus</name>
    <dbReference type="NCBI Taxonomy" id="32597"/>
    <lineage>
        <taxon>Eukaryota</taxon>
        <taxon>Sar</taxon>
        <taxon>Alveolata</taxon>
        <taxon>Perkinsozoa</taxon>
        <taxon>Perkinsea</taxon>
        <taxon>Perkinsida</taxon>
        <taxon>Perkinsidae</taxon>
        <taxon>Perkinsus</taxon>
    </lineage>
</organism>
<name>A0A7J6ULF7_PEROL</name>
<sequence>KEGKPHQPFGTQSRVAEFHTAAQNPLASPLYAPNLPEVFSHTPLQIQASLSEALLSDSVRFYSKVTGELMPSTEDLVRHNEYIRFSSQQGHVLELFPKEGHAFPVRFFAGGKFSGKFSRS</sequence>